<feature type="region of interest" description="Disordered" evidence="1">
    <location>
        <begin position="391"/>
        <end position="411"/>
    </location>
</feature>
<accession>A0A4Q1BMD9</accession>
<feature type="compositionally biased region" description="Basic residues" evidence="1">
    <location>
        <begin position="84"/>
        <end position="95"/>
    </location>
</feature>
<sequence length="719" mass="78665">MVDMLGKIKKGANSPSLSPTPKSKIIPSSTPKRPSSSQSMHGSPLNISSQAQVTRASGSKPTPRSHINPQNISRAQSTTPRPPKTTRQKQKQKQGRGHDATSDTTDLTPLSDEEMDESATPNLKGRKTPTQMIYKKSPKSSSSKKPQASGSKVITAVGPHGREKKRRLKLGASARKRERDDKFSQAFSGGGVGVTSEDGVSSFGDDESEEETFITDVGFELDPYEGYEVEDLQYGARELDIRQAALSGLWDEDEEHYIDHLSGSEIDQMSQSSVGISDQDIPSSDSDDFSSSSEDDVDEFGFPLLPTFPTPDVPDDNPGLLLMEDWTGQLVLVQPRQERSRSRGRHSQRGSTSRTESVGGSTILSAVDQQGLIIDPDAHEHEFDSDSSFWTALSDEDSNEGDTTDSMDEDEMPIIDSPAMQEMLDARNIGIPQLSQLPPASTDINMNSSNNGQPINPQTPSISTPLHPQTPGQSSSTAGPVMGRFFPITTHPAHYAVIAHSDTPAKSPFTHGKRPRRQSNETIITNTTQNTSIHQTSRKRNHLSDNDVFSPLQTNGKSLHNSTQGGMSKKRRYTSIPGHPRYIRARRAEAALMEQDRETTPSDLSLEDMLETSILTHEHEHEHDESSGQNVRSRFDRIPMSLCLGRNVFSNAGGRRGQASSPIKRHGRGETTLGELTGGSGGGRWLISPVLTPVKETNTKSRKEKRKLKKQNGLAPLNI</sequence>
<dbReference type="OrthoDB" id="2575639at2759"/>
<feature type="compositionally biased region" description="Polar residues" evidence="1">
    <location>
        <begin position="551"/>
        <end position="566"/>
    </location>
</feature>
<feature type="compositionally biased region" description="Polar residues" evidence="1">
    <location>
        <begin position="265"/>
        <end position="276"/>
    </location>
</feature>
<organism evidence="2 3">
    <name type="scientific">Tremella mesenterica</name>
    <name type="common">Jelly fungus</name>
    <dbReference type="NCBI Taxonomy" id="5217"/>
    <lineage>
        <taxon>Eukaryota</taxon>
        <taxon>Fungi</taxon>
        <taxon>Dikarya</taxon>
        <taxon>Basidiomycota</taxon>
        <taxon>Agaricomycotina</taxon>
        <taxon>Tremellomycetes</taxon>
        <taxon>Tremellales</taxon>
        <taxon>Tremellaceae</taxon>
        <taxon>Tremella</taxon>
    </lineage>
</organism>
<feature type="compositionally biased region" description="Polar residues" evidence="1">
    <location>
        <begin position="45"/>
        <end position="77"/>
    </location>
</feature>
<comment type="caution">
    <text evidence="2">The sequence shown here is derived from an EMBL/GenBank/DDBJ whole genome shotgun (WGS) entry which is preliminary data.</text>
</comment>
<dbReference type="EMBL" id="SDIL01000038">
    <property type="protein sequence ID" value="RXK38984.1"/>
    <property type="molecule type" value="Genomic_DNA"/>
</dbReference>
<gene>
    <name evidence="2" type="ORF">M231_03714</name>
</gene>
<evidence type="ECO:0000313" key="3">
    <source>
        <dbReference type="Proteomes" id="UP000289152"/>
    </source>
</evidence>
<feature type="region of interest" description="Disordered" evidence="1">
    <location>
        <begin position="1"/>
        <end position="210"/>
    </location>
</feature>
<feature type="region of interest" description="Disordered" evidence="1">
    <location>
        <begin position="260"/>
        <end position="321"/>
    </location>
</feature>
<reference evidence="2 3" key="1">
    <citation type="submission" date="2016-06" db="EMBL/GenBank/DDBJ databases">
        <title>Evolution of pathogenesis and genome organization in the Tremellales.</title>
        <authorList>
            <person name="Cuomo C."/>
            <person name="Litvintseva A."/>
            <person name="Heitman J."/>
            <person name="Chen Y."/>
            <person name="Sun S."/>
            <person name="Springer D."/>
            <person name="Dromer F."/>
            <person name="Young S."/>
            <person name="Zeng Q."/>
            <person name="Chapman S."/>
            <person name="Gujja S."/>
            <person name="Saif S."/>
            <person name="Birren B."/>
        </authorList>
    </citation>
    <scope>NUCLEOTIDE SEQUENCE [LARGE SCALE GENOMIC DNA]</scope>
    <source>
        <strain evidence="2 3">ATCC 28783</strain>
    </source>
</reference>
<feature type="region of interest" description="Disordered" evidence="1">
    <location>
        <begin position="433"/>
        <end position="482"/>
    </location>
</feature>
<feature type="region of interest" description="Disordered" evidence="1">
    <location>
        <begin position="333"/>
        <end position="362"/>
    </location>
</feature>
<dbReference type="AlphaFoldDB" id="A0A4Q1BMD9"/>
<keyword evidence="3" id="KW-1185">Reference proteome</keyword>
<evidence type="ECO:0000256" key="1">
    <source>
        <dbReference type="SAM" id="MobiDB-lite"/>
    </source>
</evidence>
<feature type="region of interest" description="Disordered" evidence="1">
    <location>
        <begin position="694"/>
        <end position="719"/>
    </location>
</feature>
<name>A0A4Q1BMD9_TREME</name>
<feature type="compositionally biased region" description="Low complexity" evidence="1">
    <location>
        <begin position="14"/>
        <end position="39"/>
    </location>
</feature>
<feature type="region of interest" description="Disordered" evidence="1">
    <location>
        <begin position="651"/>
        <end position="679"/>
    </location>
</feature>
<evidence type="ECO:0000313" key="2">
    <source>
        <dbReference type="EMBL" id="RXK38984.1"/>
    </source>
</evidence>
<proteinExistence type="predicted"/>
<dbReference type="Proteomes" id="UP000289152">
    <property type="component" value="Unassembled WGS sequence"/>
</dbReference>
<feature type="compositionally biased region" description="Acidic residues" evidence="1">
    <location>
        <begin position="394"/>
        <end position="411"/>
    </location>
</feature>
<protein>
    <submittedName>
        <fullName evidence="2">Uncharacterized protein</fullName>
    </submittedName>
</protein>
<feature type="compositionally biased region" description="Basic residues" evidence="1">
    <location>
        <begin position="700"/>
        <end position="710"/>
    </location>
</feature>
<feature type="compositionally biased region" description="Acidic residues" evidence="1">
    <location>
        <begin position="285"/>
        <end position="299"/>
    </location>
</feature>
<feature type="region of interest" description="Disordered" evidence="1">
    <location>
        <begin position="503"/>
        <end position="582"/>
    </location>
</feature>
<feature type="compositionally biased region" description="Low complexity" evidence="1">
    <location>
        <begin position="520"/>
        <end position="535"/>
    </location>
</feature>
<dbReference type="VEuPathDB" id="FungiDB:TREMEDRAFT_64950"/>
<feature type="compositionally biased region" description="Polar residues" evidence="1">
    <location>
        <begin position="433"/>
        <end position="478"/>
    </location>
</feature>
<dbReference type="InParanoid" id="A0A4Q1BMD9"/>